<evidence type="ECO:0000256" key="5">
    <source>
        <dbReference type="SAM" id="Phobius"/>
    </source>
</evidence>
<feature type="transmembrane region" description="Helical" evidence="5">
    <location>
        <begin position="40"/>
        <end position="59"/>
    </location>
</feature>
<feature type="transmembrane region" description="Helical" evidence="5">
    <location>
        <begin position="345"/>
        <end position="362"/>
    </location>
</feature>
<keyword evidence="2 5" id="KW-0812">Transmembrane</keyword>
<feature type="transmembrane region" description="Helical" evidence="5">
    <location>
        <begin position="319"/>
        <end position="338"/>
    </location>
</feature>
<feature type="transmembrane region" description="Helical" evidence="5">
    <location>
        <begin position="203"/>
        <end position="226"/>
    </location>
</feature>
<dbReference type="AlphaFoldDB" id="A0A0B2A6N0"/>
<feature type="transmembrane region" description="Helical" evidence="5">
    <location>
        <begin position="12"/>
        <end position="34"/>
    </location>
</feature>
<comment type="subcellular location">
    <subcellularLocation>
        <location evidence="1">Membrane</location>
        <topology evidence="1">Multi-pass membrane protein</topology>
    </subcellularLocation>
</comment>
<feature type="transmembrane region" description="Helical" evidence="5">
    <location>
        <begin position="94"/>
        <end position="114"/>
    </location>
</feature>
<evidence type="ECO:0000256" key="2">
    <source>
        <dbReference type="ARBA" id="ARBA00022692"/>
    </source>
</evidence>
<organism evidence="7 8">
    <name type="scientific">Microbacterium mangrovi</name>
    <dbReference type="NCBI Taxonomy" id="1348253"/>
    <lineage>
        <taxon>Bacteria</taxon>
        <taxon>Bacillati</taxon>
        <taxon>Actinomycetota</taxon>
        <taxon>Actinomycetes</taxon>
        <taxon>Micrococcales</taxon>
        <taxon>Microbacteriaceae</taxon>
        <taxon>Microbacterium</taxon>
    </lineage>
</organism>
<feature type="transmembrane region" description="Helical" evidence="5">
    <location>
        <begin position="246"/>
        <end position="268"/>
    </location>
</feature>
<evidence type="ECO:0000256" key="3">
    <source>
        <dbReference type="ARBA" id="ARBA00022989"/>
    </source>
</evidence>
<name>A0A0B2A6N0_9MICO</name>
<comment type="caution">
    <text evidence="7">The sequence shown here is derived from an EMBL/GenBank/DDBJ whole genome shotgun (WGS) entry which is preliminary data.</text>
</comment>
<dbReference type="Gene3D" id="3.30.750.24">
    <property type="entry name" value="STAS domain"/>
    <property type="match status" value="1"/>
</dbReference>
<feature type="domain" description="SLC26A/SulP transporter" evidence="6">
    <location>
        <begin position="13"/>
        <end position="380"/>
    </location>
</feature>
<evidence type="ECO:0000259" key="6">
    <source>
        <dbReference type="Pfam" id="PF00916"/>
    </source>
</evidence>
<evidence type="ECO:0000313" key="8">
    <source>
        <dbReference type="Proteomes" id="UP000031030"/>
    </source>
</evidence>
<feature type="transmembrane region" description="Helical" evidence="5">
    <location>
        <begin position="382"/>
        <end position="409"/>
    </location>
</feature>
<keyword evidence="3 5" id="KW-1133">Transmembrane helix</keyword>
<evidence type="ECO:0000256" key="1">
    <source>
        <dbReference type="ARBA" id="ARBA00004141"/>
    </source>
</evidence>
<dbReference type="OrthoDB" id="9769739at2"/>
<dbReference type="GO" id="GO:0055085">
    <property type="term" value="P:transmembrane transport"/>
    <property type="evidence" value="ECO:0007669"/>
    <property type="project" value="InterPro"/>
</dbReference>
<dbReference type="InterPro" id="IPR011547">
    <property type="entry name" value="SLC26A/SulP_dom"/>
</dbReference>
<accession>A0A0B2A6N0</accession>
<sequence length="534" mass="55016">MAPTLQGYRRGWLWRDILAGLSAGAVVVPQAMAYATIANMPVQVGLYTCMVPMFVYAMLGGSRAMSTSTTSTIATLTATTLVSAGVAAGSSNALGSLVTLTFVVGVILLILRLLRLGGIVENISQPTIIGVQIGVGATVAIGQLPKLLGVSADLAGKGFLRALATLATTLGEVNVPTVLLSAGSIAALFLFKRFVPRLPGPLLVVAGGILLAAFTGMTDAGVELIAPVKEGLPGITLPKLVEFAPLLGGALAIALMAFLESVAVARGIREQNDPAIDSNRELLALSAANILGSLFTVLPVAGGFSQSAVNKGAGARSQLAQLVTVVLAVLIALFLGPVLSLLPQATLASLVFVAVVGLIKLGDLFRLARISPIDFWVALTTALVGITLGLLPAVTIGVLITLVLVLAELNKPRVRVGKRRGDALAIHIDRGLYTANVNGNLRVVFQEAVAAQPPITAVVLDLYRLEAATITVVDALAELDRNLAAEGITLHLAALPDRALTVARRMEWFQGVEASGRAHPSVHDGLCAAASAPA</sequence>
<reference evidence="7 8" key="1">
    <citation type="submission" date="2014-11" db="EMBL/GenBank/DDBJ databases">
        <title>Genome sequence of Microbacterium mangrovi MUSC 115(T).</title>
        <authorList>
            <person name="Lee L.-H."/>
        </authorList>
    </citation>
    <scope>NUCLEOTIDE SEQUENCE [LARGE SCALE GENOMIC DNA]</scope>
    <source>
        <strain evidence="7 8">MUSC 115</strain>
    </source>
</reference>
<feature type="transmembrane region" description="Helical" evidence="5">
    <location>
        <begin position="173"/>
        <end position="191"/>
    </location>
</feature>
<dbReference type="SUPFAM" id="SSF52091">
    <property type="entry name" value="SpoIIaa-like"/>
    <property type="match status" value="1"/>
</dbReference>
<evidence type="ECO:0000256" key="4">
    <source>
        <dbReference type="ARBA" id="ARBA00023136"/>
    </source>
</evidence>
<dbReference type="EMBL" id="JTDK01000011">
    <property type="protein sequence ID" value="KHK97242.1"/>
    <property type="molecule type" value="Genomic_DNA"/>
</dbReference>
<dbReference type="STRING" id="1348253.LK09_13285"/>
<dbReference type="GO" id="GO:0016020">
    <property type="term" value="C:membrane"/>
    <property type="evidence" value="ECO:0007669"/>
    <property type="project" value="UniProtKB-SubCell"/>
</dbReference>
<keyword evidence="4 5" id="KW-0472">Membrane</keyword>
<dbReference type="Proteomes" id="UP000031030">
    <property type="component" value="Unassembled WGS sequence"/>
</dbReference>
<feature type="transmembrane region" description="Helical" evidence="5">
    <location>
        <begin position="126"/>
        <end position="144"/>
    </location>
</feature>
<keyword evidence="8" id="KW-1185">Reference proteome</keyword>
<dbReference type="InterPro" id="IPR001902">
    <property type="entry name" value="SLC26A/SulP_fam"/>
</dbReference>
<dbReference type="PANTHER" id="PTHR11814">
    <property type="entry name" value="SULFATE TRANSPORTER"/>
    <property type="match status" value="1"/>
</dbReference>
<proteinExistence type="predicted"/>
<dbReference type="InterPro" id="IPR036513">
    <property type="entry name" value="STAS_dom_sf"/>
</dbReference>
<evidence type="ECO:0000313" key="7">
    <source>
        <dbReference type="EMBL" id="KHK97242.1"/>
    </source>
</evidence>
<feature type="transmembrane region" description="Helical" evidence="5">
    <location>
        <begin position="71"/>
        <end position="88"/>
    </location>
</feature>
<dbReference type="Pfam" id="PF00916">
    <property type="entry name" value="Sulfate_transp"/>
    <property type="match status" value="1"/>
</dbReference>
<feature type="transmembrane region" description="Helical" evidence="5">
    <location>
        <begin position="280"/>
        <end position="299"/>
    </location>
</feature>
<gene>
    <name evidence="7" type="ORF">LK09_13285</name>
</gene>
<protein>
    <submittedName>
        <fullName evidence="7">Sulfate transporter</fullName>
    </submittedName>
</protein>